<evidence type="ECO:0000256" key="7">
    <source>
        <dbReference type="ARBA" id="ARBA00023211"/>
    </source>
</evidence>
<gene>
    <name evidence="10" type="ORF">S01H1_42721</name>
</gene>
<evidence type="ECO:0000256" key="2">
    <source>
        <dbReference type="ARBA" id="ARBA00022723"/>
    </source>
</evidence>
<name>X0V990_9ZZZZ</name>
<dbReference type="Gene3D" id="3.40.50.20">
    <property type="match status" value="1"/>
</dbReference>
<dbReference type="SUPFAM" id="SSF48108">
    <property type="entry name" value="Carbamoyl phosphate synthetase, large subunit connection domain"/>
    <property type="match status" value="1"/>
</dbReference>
<dbReference type="Pfam" id="PF02787">
    <property type="entry name" value="CPSase_L_D3"/>
    <property type="match status" value="1"/>
</dbReference>
<dbReference type="Gene3D" id="3.30.470.20">
    <property type="entry name" value="ATP-grasp fold, B domain"/>
    <property type="match status" value="1"/>
</dbReference>
<dbReference type="FunFam" id="1.10.1030.10:FF:000002">
    <property type="entry name" value="Carbamoyl-phosphate synthase large chain"/>
    <property type="match status" value="1"/>
</dbReference>
<evidence type="ECO:0000256" key="5">
    <source>
        <dbReference type="ARBA" id="ARBA00022842"/>
    </source>
</evidence>
<evidence type="ECO:0000256" key="4">
    <source>
        <dbReference type="ARBA" id="ARBA00022840"/>
    </source>
</evidence>
<dbReference type="Gene3D" id="1.10.1030.10">
    <property type="entry name" value="Carbamoyl-phosphate synthetase, large subunit oligomerisation domain"/>
    <property type="match status" value="1"/>
</dbReference>
<reference evidence="10" key="1">
    <citation type="journal article" date="2014" name="Front. Microbiol.">
        <title>High frequency of phylogenetically diverse reductive dehalogenase-homologous genes in deep subseafloor sedimentary metagenomes.</title>
        <authorList>
            <person name="Kawai M."/>
            <person name="Futagami T."/>
            <person name="Toyoda A."/>
            <person name="Takaki Y."/>
            <person name="Nishi S."/>
            <person name="Hori S."/>
            <person name="Arai W."/>
            <person name="Tsubouchi T."/>
            <person name="Morono Y."/>
            <person name="Uchiyama I."/>
            <person name="Ito T."/>
            <person name="Fujiyama A."/>
            <person name="Inagaki F."/>
            <person name="Takami H."/>
        </authorList>
    </citation>
    <scope>NUCLEOTIDE SEQUENCE</scope>
    <source>
        <strain evidence="10">Expedition CK06-06</strain>
    </source>
</reference>
<feature type="non-terminal residue" evidence="10">
    <location>
        <position position="1"/>
    </location>
</feature>
<dbReference type="InterPro" id="IPR005480">
    <property type="entry name" value="CPSase_lsu_oligo"/>
</dbReference>
<keyword evidence="1" id="KW-0436">Ligase</keyword>
<dbReference type="SUPFAM" id="SSF52440">
    <property type="entry name" value="PreATP-grasp domain"/>
    <property type="match status" value="1"/>
</dbReference>
<keyword evidence="7" id="KW-0464">Manganese</keyword>
<keyword evidence="6" id="KW-0665">Pyrimidine biosynthesis</keyword>
<comment type="catalytic activity">
    <reaction evidence="8">
        <text>hydrogencarbonate + NH4(+) + 2 ATP = carbamoyl phosphate + 2 ADP + phosphate + 2 H(+)</text>
        <dbReference type="Rhea" id="RHEA:18029"/>
        <dbReference type="ChEBI" id="CHEBI:15378"/>
        <dbReference type="ChEBI" id="CHEBI:17544"/>
        <dbReference type="ChEBI" id="CHEBI:28938"/>
        <dbReference type="ChEBI" id="CHEBI:30616"/>
        <dbReference type="ChEBI" id="CHEBI:43474"/>
        <dbReference type="ChEBI" id="CHEBI:58228"/>
        <dbReference type="ChEBI" id="CHEBI:456216"/>
        <dbReference type="EC" id="6.3.4.16"/>
    </reaction>
</comment>
<dbReference type="InterPro" id="IPR058047">
    <property type="entry name" value="CPSase_preATP-grasp"/>
</dbReference>
<protein>
    <recommendedName>
        <fullName evidence="9">Carbamoyl-phosphate synthetase large subunit oligomerisation domain-containing protein</fullName>
    </recommendedName>
</protein>
<dbReference type="InterPro" id="IPR036897">
    <property type="entry name" value="CarbamoylP_synth_lsu_oligo_sf"/>
</dbReference>
<dbReference type="SMART" id="SM01096">
    <property type="entry name" value="CPSase_L_D3"/>
    <property type="match status" value="1"/>
</dbReference>
<keyword evidence="3" id="KW-0547">Nucleotide-binding</keyword>
<dbReference type="EMBL" id="BARS01027182">
    <property type="protein sequence ID" value="GAG09018.1"/>
    <property type="molecule type" value="Genomic_DNA"/>
</dbReference>
<comment type="caution">
    <text evidence="10">The sequence shown here is derived from an EMBL/GenBank/DDBJ whole genome shotgun (WGS) entry which is preliminary data.</text>
</comment>
<dbReference type="GO" id="GO:0005737">
    <property type="term" value="C:cytoplasm"/>
    <property type="evidence" value="ECO:0007669"/>
    <property type="project" value="TreeGrafter"/>
</dbReference>
<sequence length="265" mass="30603">TLPELKNKITGITTACFEPALDYLVLKIPRWDLTKFHRVDRRIGSQMKSVGEVMAIGRTFEEVLQKAIRMLDIGMKGLIANDLKPIEDLNELKYALRNPTDLRLFRLAEAIKRGISIDEINELSRVDKWFLYKLKNIIDLEYGLAKLDFLKSSKEEKLYWFKRAKIYGFSDGQIGTIMGVDTIKIRNLRKNLRIVPYVKRIDTLAAEWPAKTNYLYLTYAASEHDIDFEKERQSSIKKVIVLGSGTYRIGSSVEFDNCTVNLLWG</sequence>
<organism evidence="10">
    <name type="scientific">marine sediment metagenome</name>
    <dbReference type="NCBI Taxonomy" id="412755"/>
    <lineage>
        <taxon>unclassified sequences</taxon>
        <taxon>metagenomes</taxon>
        <taxon>ecological metagenomes</taxon>
    </lineage>
</organism>
<dbReference type="GO" id="GO:0006221">
    <property type="term" value="P:pyrimidine nucleotide biosynthetic process"/>
    <property type="evidence" value="ECO:0007669"/>
    <property type="project" value="UniProtKB-KW"/>
</dbReference>
<dbReference type="GO" id="GO:0006541">
    <property type="term" value="P:glutamine metabolic process"/>
    <property type="evidence" value="ECO:0007669"/>
    <property type="project" value="TreeGrafter"/>
</dbReference>
<evidence type="ECO:0000256" key="6">
    <source>
        <dbReference type="ARBA" id="ARBA00022975"/>
    </source>
</evidence>
<evidence type="ECO:0000313" key="10">
    <source>
        <dbReference type="EMBL" id="GAG09018.1"/>
    </source>
</evidence>
<dbReference type="GO" id="GO:0004088">
    <property type="term" value="F:carbamoyl-phosphate synthase (glutamine-hydrolyzing) activity"/>
    <property type="evidence" value="ECO:0007669"/>
    <property type="project" value="TreeGrafter"/>
</dbReference>
<keyword evidence="4" id="KW-0067">ATP-binding</keyword>
<accession>X0V990</accession>
<feature type="non-terminal residue" evidence="10">
    <location>
        <position position="265"/>
    </location>
</feature>
<keyword evidence="5" id="KW-0460">Magnesium</keyword>
<keyword evidence="2" id="KW-0479">Metal-binding</keyword>
<evidence type="ECO:0000256" key="3">
    <source>
        <dbReference type="ARBA" id="ARBA00022741"/>
    </source>
</evidence>
<proteinExistence type="predicted"/>
<dbReference type="GO" id="GO:0046872">
    <property type="term" value="F:metal ion binding"/>
    <property type="evidence" value="ECO:0007669"/>
    <property type="project" value="UniProtKB-KW"/>
</dbReference>
<dbReference type="PANTHER" id="PTHR11405">
    <property type="entry name" value="CARBAMOYLTRANSFERASE FAMILY MEMBER"/>
    <property type="match status" value="1"/>
</dbReference>
<evidence type="ECO:0000256" key="8">
    <source>
        <dbReference type="ARBA" id="ARBA00047359"/>
    </source>
</evidence>
<dbReference type="AlphaFoldDB" id="X0V990"/>
<dbReference type="SUPFAM" id="SSF56059">
    <property type="entry name" value="Glutathione synthetase ATP-binding domain-like"/>
    <property type="match status" value="1"/>
</dbReference>
<dbReference type="InterPro" id="IPR016185">
    <property type="entry name" value="PreATP-grasp_dom_sf"/>
</dbReference>
<dbReference type="Pfam" id="PF25596">
    <property type="entry name" value="CPSase_L_D1"/>
    <property type="match status" value="1"/>
</dbReference>
<feature type="domain" description="Carbamoyl-phosphate synthetase large subunit oligomerisation" evidence="9">
    <location>
        <begin position="92"/>
        <end position="219"/>
    </location>
</feature>
<dbReference type="PANTHER" id="PTHR11405:SF53">
    <property type="entry name" value="CARBAMOYL-PHOSPHATE SYNTHASE [AMMONIA], MITOCHONDRIAL"/>
    <property type="match status" value="1"/>
</dbReference>
<evidence type="ECO:0000256" key="1">
    <source>
        <dbReference type="ARBA" id="ARBA00022598"/>
    </source>
</evidence>
<dbReference type="GO" id="GO:0005524">
    <property type="term" value="F:ATP binding"/>
    <property type="evidence" value="ECO:0007669"/>
    <property type="project" value="UniProtKB-KW"/>
</dbReference>
<dbReference type="GO" id="GO:0004087">
    <property type="term" value="F:carbamoyl-phosphate synthase (ammonia) activity"/>
    <property type="evidence" value="ECO:0007669"/>
    <property type="project" value="UniProtKB-EC"/>
</dbReference>
<evidence type="ECO:0000259" key="9">
    <source>
        <dbReference type="SMART" id="SM01096"/>
    </source>
</evidence>